<evidence type="ECO:0000313" key="1">
    <source>
        <dbReference type="EMBL" id="GAA4123270.1"/>
    </source>
</evidence>
<gene>
    <name evidence="1" type="ORF">GCM10022215_29770</name>
</gene>
<reference evidence="2" key="1">
    <citation type="journal article" date="2019" name="Int. J. Syst. Evol. Microbiol.">
        <title>The Global Catalogue of Microorganisms (GCM) 10K type strain sequencing project: providing services to taxonomists for standard genome sequencing and annotation.</title>
        <authorList>
            <consortium name="The Broad Institute Genomics Platform"/>
            <consortium name="The Broad Institute Genome Sequencing Center for Infectious Disease"/>
            <person name="Wu L."/>
            <person name="Ma J."/>
        </authorList>
    </citation>
    <scope>NUCLEOTIDE SEQUENCE [LARGE SCALE GENOMIC DNA]</scope>
    <source>
        <strain evidence="2">JCM 16703</strain>
    </source>
</reference>
<proteinExistence type="predicted"/>
<dbReference type="InterPro" id="IPR046075">
    <property type="entry name" value="DUF6093"/>
</dbReference>
<evidence type="ECO:0000313" key="2">
    <source>
        <dbReference type="Proteomes" id="UP001501495"/>
    </source>
</evidence>
<name>A0ABP7XQN7_9ACTN</name>
<dbReference type="Proteomes" id="UP001501495">
    <property type="component" value="Unassembled WGS sequence"/>
</dbReference>
<dbReference type="Pfam" id="PF19586">
    <property type="entry name" value="DUF6093"/>
    <property type="match status" value="1"/>
</dbReference>
<sequence length="141" mass="14984">MSAILAGRRAAEARMLDWFSVERPTGKTTDADGFPVLGREPIEETVGRLAGTSSQGDSGARTMRVGDTERIVVVGGLHLPISALAPKLGGYGIGWEYVLVRPGPDTDPALVGSRWLAVGTSAKSQMTARRLDVVQLDQPQI</sequence>
<accession>A0ABP7XQN7</accession>
<organism evidence="1 2">
    <name type="scientific">Nocardioides fonticola</name>
    <dbReference type="NCBI Taxonomy" id="450363"/>
    <lineage>
        <taxon>Bacteria</taxon>
        <taxon>Bacillati</taxon>
        <taxon>Actinomycetota</taxon>
        <taxon>Actinomycetes</taxon>
        <taxon>Propionibacteriales</taxon>
        <taxon>Nocardioidaceae</taxon>
        <taxon>Nocardioides</taxon>
    </lineage>
</organism>
<protein>
    <submittedName>
        <fullName evidence="1">Uncharacterized protein</fullName>
    </submittedName>
</protein>
<comment type="caution">
    <text evidence="1">The sequence shown here is derived from an EMBL/GenBank/DDBJ whole genome shotgun (WGS) entry which is preliminary data.</text>
</comment>
<keyword evidence="2" id="KW-1185">Reference proteome</keyword>
<dbReference type="EMBL" id="BAAAZH010000023">
    <property type="protein sequence ID" value="GAA4123270.1"/>
    <property type="molecule type" value="Genomic_DNA"/>
</dbReference>
<dbReference type="RefSeq" id="WP_344734245.1">
    <property type="nucleotide sequence ID" value="NZ_BAAAZH010000023.1"/>
</dbReference>